<feature type="binding site" evidence="6">
    <location>
        <position position="451"/>
    </location>
    <ligand>
        <name>Na(+)</name>
        <dbReference type="ChEBI" id="CHEBI:29101"/>
        <label>1</label>
    </ligand>
</feature>
<evidence type="ECO:0000256" key="8">
    <source>
        <dbReference type="RuleBase" id="RU003732"/>
    </source>
</evidence>
<feature type="binding site" evidence="6">
    <location>
        <position position="101"/>
    </location>
    <ligand>
        <name>Na(+)</name>
        <dbReference type="ChEBI" id="CHEBI:29101"/>
        <label>1</label>
    </ligand>
</feature>
<feature type="transmembrane region" description="Helical" evidence="9">
    <location>
        <begin position="88"/>
        <end position="106"/>
    </location>
</feature>
<evidence type="ECO:0000256" key="2">
    <source>
        <dbReference type="ARBA" id="ARBA00022448"/>
    </source>
</evidence>
<comment type="subcellular location">
    <subcellularLocation>
        <location evidence="1">Membrane</location>
        <topology evidence="1">Multi-pass membrane protein</topology>
    </subcellularLocation>
</comment>
<gene>
    <name evidence="10" type="primary">BAC001.6</name>
</gene>
<reference evidence="10" key="1">
    <citation type="journal article" date="2001" name="Science">
        <title>Miniature genome in the marine chordate Oikopleura dioica.</title>
        <authorList>
            <person name="Seo H.C."/>
            <person name="Kube M."/>
            <person name="Edvardsen R.B."/>
            <person name="Jensen M.F."/>
            <person name="Beck A."/>
            <person name="Spriet E."/>
            <person name="Gorsky G."/>
            <person name="Thompson E.M."/>
            <person name="Lehrach R."/>
            <person name="Reinhardt H."/>
            <person name="Chourrout D."/>
        </authorList>
    </citation>
    <scope>NUCLEOTIDE SEQUENCE</scope>
</reference>
<feature type="binding site" evidence="6">
    <location>
        <position position="94"/>
    </location>
    <ligand>
        <name>Na(+)</name>
        <dbReference type="ChEBI" id="CHEBI:29101"/>
        <label>1</label>
    </ligand>
</feature>
<feature type="transmembrane region" description="Helical" evidence="9">
    <location>
        <begin position="481"/>
        <end position="508"/>
    </location>
</feature>
<dbReference type="PANTHER" id="PTHR11616">
    <property type="entry name" value="SODIUM/CHLORIDE DEPENDENT TRANSPORTER"/>
    <property type="match status" value="1"/>
</dbReference>
<feature type="binding site" evidence="6">
    <location>
        <position position="97"/>
    </location>
    <ligand>
        <name>Na(+)</name>
        <dbReference type="ChEBI" id="CHEBI:29101"/>
        <label>1</label>
    </ligand>
</feature>
<evidence type="ECO:0000256" key="7">
    <source>
        <dbReference type="PIRSR" id="PIRSR600175-2"/>
    </source>
</evidence>
<protein>
    <recommendedName>
        <fullName evidence="8">Transporter</fullName>
    </recommendedName>
</protein>
<dbReference type="AlphaFoldDB" id="Q8WPM9"/>
<feature type="binding site" evidence="6">
    <location>
        <position position="96"/>
    </location>
    <ligand>
        <name>Na(+)</name>
        <dbReference type="ChEBI" id="CHEBI:29101"/>
        <label>1</label>
    </ligand>
</feature>
<evidence type="ECO:0000256" key="1">
    <source>
        <dbReference type="ARBA" id="ARBA00004141"/>
    </source>
</evidence>
<dbReference type="PRINTS" id="PR00176">
    <property type="entry name" value="NANEUSMPORT"/>
</dbReference>
<evidence type="ECO:0000256" key="5">
    <source>
        <dbReference type="ARBA" id="ARBA00023136"/>
    </source>
</evidence>
<dbReference type="InterPro" id="IPR037272">
    <property type="entry name" value="SNS_sf"/>
</dbReference>
<feature type="binding site" evidence="6">
    <location>
        <position position="385"/>
    </location>
    <ligand>
        <name>Na(+)</name>
        <dbReference type="ChEBI" id="CHEBI:29101"/>
        <label>1</label>
    </ligand>
</feature>
<feature type="binding site" evidence="6">
    <location>
        <position position="353"/>
    </location>
    <ligand>
        <name>Na(+)</name>
        <dbReference type="ChEBI" id="CHEBI:29101"/>
        <label>1</label>
    </ligand>
</feature>
<dbReference type="PROSITE" id="PS00610">
    <property type="entry name" value="NA_NEUROTRAN_SYMP_1"/>
    <property type="match status" value="1"/>
</dbReference>
<feature type="transmembrane region" description="Helical" evidence="9">
    <location>
        <begin position="346"/>
        <end position="367"/>
    </location>
</feature>
<dbReference type="EMBL" id="AF374376">
    <property type="protein sequence ID" value="AAL56437.1"/>
    <property type="molecule type" value="Genomic_DNA"/>
</dbReference>
<proteinExistence type="inferred from homology"/>
<keyword evidence="6" id="KW-0915">Sodium</keyword>
<feature type="transmembrane region" description="Helical" evidence="9">
    <location>
        <begin position="594"/>
        <end position="614"/>
    </location>
</feature>
<dbReference type="Pfam" id="PF00209">
    <property type="entry name" value="SNF"/>
    <property type="match status" value="1"/>
</dbReference>
<feature type="transmembrane region" description="Helical" evidence="9">
    <location>
        <begin position="272"/>
        <end position="291"/>
    </location>
</feature>
<feature type="transmembrane region" description="Helical" evidence="9">
    <location>
        <begin position="555"/>
        <end position="574"/>
    </location>
</feature>
<keyword evidence="8" id="KW-0769">Symport</keyword>
<dbReference type="PROSITE" id="PS50267">
    <property type="entry name" value="NA_NEUROTRAN_SYMP_3"/>
    <property type="match status" value="1"/>
</dbReference>
<evidence type="ECO:0000313" key="10">
    <source>
        <dbReference type="EMBL" id="AAL56437.1"/>
    </source>
</evidence>
<dbReference type="GO" id="GO:0046872">
    <property type="term" value="F:metal ion binding"/>
    <property type="evidence" value="ECO:0007669"/>
    <property type="project" value="UniProtKB-KW"/>
</dbReference>
<dbReference type="SUPFAM" id="SSF161070">
    <property type="entry name" value="SNF-like"/>
    <property type="match status" value="1"/>
</dbReference>
<evidence type="ECO:0000256" key="4">
    <source>
        <dbReference type="ARBA" id="ARBA00022989"/>
    </source>
</evidence>
<feature type="transmembrane region" description="Helical" evidence="9">
    <location>
        <begin position="298"/>
        <end position="318"/>
    </location>
</feature>
<comment type="similarity">
    <text evidence="8">Belongs to the sodium:neurotransmitter symporter (SNF) (TC 2.A.22) family.</text>
</comment>
<feature type="transmembrane region" description="Helical" evidence="9">
    <location>
        <begin position="160"/>
        <end position="183"/>
    </location>
</feature>
<keyword evidence="5 9" id="KW-0472">Membrane</keyword>
<feature type="transmembrane region" description="Helical" evidence="9">
    <location>
        <begin position="438"/>
        <end position="460"/>
    </location>
</feature>
<keyword evidence="4 9" id="KW-1133">Transmembrane helix</keyword>
<sequence length="674" mass="75155">MAKVKQQGLMNFQVKNELPNRMASAANDSFTEESSSEKVKLTRLREGFNFQTGNLSNSFIFISRDFSTDLSELRSLPGRQSWGNKIEFMLSMVGYAVGLGNIWRFPYLTYKNGGGAFLIPYLICLVLCGLPIFLFEVALGQFCSQGPIKAFNGVPIFKGIGYAMVAVSTIIGCYYNVIISYTLRYLFESFQAFSTGELPWANCDNSWNDEKCMDVGRLNRCRSIQANGTLEVPAMCQLNHTNREAPSQQYFENHILEMSDSIEDVGLPKADLVLYLAISYAILFICLAKGIQSTGKAVYITSTFPYVVLTTLLIVGLTKDGSLNGIKYFLTPEWERLKDMSVWKDAATQIFFSLSASWGGLITLASYNEFDNNIVRDTLIVVLTNSATSIFAGLTIFSYLGFMAHSMGVEVEDVARQGPGLAFIAYPEALTQISTGSIVWSVLFFTMLLMLGLSTMFATMNTIITCCSDAFPQLRKRQASFTAVLCVFLFLLGIPMTTRAGLYILTLFDDFGGSYALLVISVAEMVSICFIYGLDNFCSDIQIMIKRPVGMFWRICWKFVSPVLLTAVFIAVLANWKVSTLGNYVYPNWTNYPAVGLILFSVLFIPLMAIHHVIKKGSIKAACEPTSHWGPLNSENRLNTRYENRKHFTRDPHRFIDYTSSGQTLLSSGASFVS</sequence>
<keyword evidence="2 8" id="KW-0813">Transport</keyword>
<dbReference type="InterPro" id="IPR000175">
    <property type="entry name" value="Na/ntran_symport"/>
</dbReference>
<dbReference type="GO" id="GO:0089718">
    <property type="term" value="P:amino acid import across plasma membrane"/>
    <property type="evidence" value="ECO:0007669"/>
    <property type="project" value="TreeGrafter"/>
</dbReference>
<evidence type="ECO:0000256" key="6">
    <source>
        <dbReference type="PIRSR" id="PIRSR600175-1"/>
    </source>
</evidence>
<feature type="transmembrane region" description="Helical" evidence="9">
    <location>
        <begin position="514"/>
        <end position="534"/>
    </location>
</feature>
<dbReference type="NCBIfam" id="NF037979">
    <property type="entry name" value="Na_transp"/>
    <property type="match status" value="1"/>
</dbReference>
<evidence type="ECO:0000256" key="9">
    <source>
        <dbReference type="SAM" id="Phobius"/>
    </source>
</evidence>
<feature type="transmembrane region" description="Helical" evidence="9">
    <location>
        <begin position="118"/>
        <end position="139"/>
    </location>
</feature>
<keyword evidence="6" id="KW-0479">Metal-binding</keyword>
<evidence type="ECO:0000256" key="3">
    <source>
        <dbReference type="ARBA" id="ARBA00022692"/>
    </source>
</evidence>
<dbReference type="PANTHER" id="PTHR11616:SF241">
    <property type="entry name" value="SODIUM- AND CHLORIDE-DEPENDENT GLYCINE TRANSPORTER 2"/>
    <property type="match status" value="1"/>
</dbReference>
<feature type="disulfide bond" evidence="7">
    <location>
        <begin position="203"/>
        <end position="212"/>
    </location>
</feature>
<keyword evidence="3 8" id="KW-0812">Transmembrane</keyword>
<accession>Q8WPM9</accession>
<name>Q8WPM9_OIKDI</name>
<keyword evidence="7" id="KW-1015">Disulfide bond</keyword>
<dbReference type="GO" id="GO:0005886">
    <property type="term" value="C:plasma membrane"/>
    <property type="evidence" value="ECO:0007669"/>
    <property type="project" value="TreeGrafter"/>
</dbReference>
<dbReference type="GO" id="GO:0005283">
    <property type="term" value="F:amino acid:sodium symporter activity"/>
    <property type="evidence" value="ECO:0007669"/>
    <property type="project" value="TreeGrafter"/>
</dbReference>
<organism evidence="10">
    <name type="scientific">Oikopleura dioica</name>
    <name type="common">Tunicate</name>
    <dbReference type="NCBI Taxonomy" id="34765"/>
    <lineage>
        <taxon>Eukaryota</taxon>
        <taxon>Metazoa</taxon>
        <taxon>Chordata</taxon>
        <taxon>Tunicata</taxon>
        <taxon>Appendicularia</taxon>
        <taxon>Copelata</taxon>
        <taxon>Oikopleuridae</taxon>
        <taxon>Oikopleura</taxon>
    </lineage>
</organism>
<feature type="transmembrane region" description="Helical" evidence="9">
    <location>
        <begin position="379"/>
        <end position="402"/>
    </location>
</feature>